<proteinExistence type="predicted"/>
<comment type="caution">
    <text evidence="1">The sequence shown here is derived from an EMBL/GenBank/DDBJ whole genome shotgun (WGS) entry which is preliminary data.</text>
</comment>
<gene>
    <name evidence="1" type="ORF">ERX27_07590</name>
</gene>
<protein>
    <recommendedName>
        <fullName evidence="3">Phage protein</fullName>
    </recommendedName>
</protein>
<dbReference type="AlphaFoldDB" id="A0A4R6BCW9"/>
<accession>A0A4R6BCW9</accession>
<sequence length="91" mass="10767">MYIVSDLFGGNCREYETLEEAQVLYDEWKRNYFDNYMPEVAEQVLAISKVIKYAEVIETDDYDDDGDQLYTLKDVQVSQLNGSYKIEEEDR</sequence>
<dbReference type="Proteomes" id="UP000295310">
    <property type="component" value="Unassembled WGS sequence"/>
</dbReference>
<dbReference type="RefSeq" id="WP_133432237.1">
    <property type="nucleotide sequence ID" value="NZ_SCWA01000012.1"/>
</dbReference>
<name>A0A4R6BCW9_9STAP</name>
<evidence type="ECO:0008006" key="3">
    <source>
        <dbReference type="Google" id="ProtNLM"/>
    </source>
</evidence>
<keyword evidence="2" id="KW-1185">Reference proteome</keyword>
<organism evidence="1 2">
    <name type="scientific">Macrococcus brunensis</name>
    <dbReference type="NCBI Taxonomy" id="198483"/>
    <lineage>
        <taxon>Bacteria</taxon>
        <taxon>Bacillati</taxon>
        <taxon>Bacillota</taxon>
        <taxon>Bacilli</taxon>
        <taxon>Bacillales</taxon>
        <taxon>Staphylococcaceae</taxon>
        <taxon>Macrococcus</taxon>
    </lineage>
</organism>
<evidence type="ECO:0000313" key="1">
    <source>
        <dbReference type="EMBL" id="TDL96709.1"/>
    </source>
</evidence>
<evidence type="ECO:0000313" key="2">
    <source>
        <dbReference type="Proteomes" id="UP000295310"/>
    </source>
</evidence>
<reference evidence="1 2" key="1">
    <citation type="submission" date="2019-01" db="EMBL/GenBank/DDBJ databases">
        <title>Draft genome sequences of the type strains of six Macrococcus species.</title>
        <authorList>
            <person name="Mazhar S."/>
            <person name="Altermann E."/>
            <person name="Hill C."/>
            <person name="Mcauliffe O."/>
        </authorList>
    </citation>
    <scope>NUCLEOTIDE SEQUENCE [LARGE SCALE GENOMIC DNA]</scope>
    <source>
        <strain evidence="1 2">CCM4811</strain>
    </source>
</reference>
<dbReference type="EMBL" id="SCWA01000012">
    <property type="protein sequence ID" value="TDL96709.1"/>
    <property type="molecule type" value="Genomic_DNA"/>
</dbReference>